<dbReference type="GO" id="GO:0005794">
    <property type="term" value="C:Golgi apparatus"/>
    <property type="evidence" value="ECO:0007669"/>
    <property type="project" value="TreeGrafter"/>
</dbReference>
<evidence type="ECO:0000313" key="2">
    <source>
        <dbReference type="Proteomes" id="UP000324629"/>
    </source>
</evidence>
<dbReference type="Proteomes" id="UP000324629">
    <property type="component" value="Unassembled WGS sequence"/>
</dbReference>
<evidence type="ECO:0000313" key="1">
    <source>
        <dbReference type="EMBL" id="KAA3672374.1"/>
    </source>
</evidence>
<dbReference type="EMBL" id="QNGE01004978">
    <property type="protein sequence ID" value="KAA3672374.1"/>
    <property type="molecule type" value="Genomic_DNA"/>
</dbReference>
<proteinExistence type="predicted"/>
<dbReference type="GO" id="GO:0048870">
    <property type="term" value="P:cell motility"/>
    <property type="evidence" value="ECO:0007669"/>
    <property type="project" value="InterPro"/>
</dbReference>
<gene>
    <name evidence="1" type="ORF">DEA37_0004182</name>
</gene>
<dbReference type="GO" id="GO:0008017">
    <property type="term" value="F:microtubule binding"/>
    <property type="evidence" value="ECO:0007669"/>
    <property type="project" value="InterPro"/>
</dbReference>
<dbReference type="PANTHER" id="PTHR31543">
    <property type="entry name" value="DYNEIN REGULATORY COMPLEX SUBUNIT 4"/>
    <property type="match status" value="1"/>
</dbReference>
<dbReference type="GO" id="GO:0031267">
    <property type="term" value="F:small GTPase binding"/>
    <property type="evidence" value="ECO:0007669"/>
    <property type="project" value="InterPro"/>
</dbReference>
<organism evidence="1 2">
    <name type="scientific">Paragonimus westermani</name>
    <dbReference type="NCBI Taxonomy" id="34504"/>
    <lineage>
        <taxon>Eukaryota</taxon>
        <taxon>Metazoa</taxon>
        <taxon>Spiralia</taxon>
        <taxon>Lophotrochozoa</taxon>
        <taxon>Platyhelminthes</taxon>
        <taxon>Trematoda</taxon>
        <taxon>Digenea</taxon>
        <taxon>Plagiorchiida</taxon>
        <taxon>Troglotremata</taxon>
        <taxon>Troglotrematidae</taxon>
        <taxon>Paragonimus</taxon>
    </lineage>
</organism>
<dbReference type="PANTHER" id="PTHR31543:SF0">
    <property type="entry name" value="DYNEIN REGULATORY COMPLEX SUBUNIT 4"/>
    <property type="match status" value="1"/>
</dbReference>
<reference evidence="1 2" key="1">
    <citation type="journal article" date="2019" name="Gigascience">
        <title>Whole-genome sequence of the oriental lung fluke Paragonimus westermani.</title>
        <authorList>
            <person name="Oey H."/>
            <person name="Zakrzewski M."/>
            <person name="Narain K."/>
            <person name="Devi K.R."/>
            <person name="Agatsuma T."/>
            <person name="Nawaratna S."/>
            <person name="Gobert G.N."/>
            <person name="Jones M.K."/>
            <person name="Ragan M.A."/>
            <person name="McManus D.P."/>
            <person name="Krause L."/>
        </authorList>
    </citation>
    <scope>NUCLEOTIDE SEQUENCE [LARGE SCALE GENOMIC DNA]</scope>
    <source>
        <strain evidence="1 2">IND2009</strain>
    </source>
</reference>
<keyword evidence="2" id="KW-1185">Reference proteome</keyword>
<dbReference type="AlphaFoldDB" id="A0A5J4N9X5"/>
<dbReference type="InterPro" id="IPR039308">
    <property type="entry name" value="GAS8"/>
</dbReference>
<sequence>MIEKIISPFYYNTTFLLICHLKDILDSKNIAIKELQYELARVCKAHNDLIQACEGKMRQFGIPVEQLGFKPLKTTLCTQKLGISPAGLVSVPP</sequence>
<accession>A0A5J4N9X5</accession>
<name>A0A5J4N9X5_9TREM</name>
<protein>
    <submittedName>
        <fullName evidence="1">Uncharacterized protein</fullName>
    </submittedName>
</protein>
<comment type="caution">
    <text evidence="1">The sequence shown here is derived from an EMBL/GenBank/DDBJ whole genome shotgun (WGS) entry which is preliminary data.</text>
</comment>
<dbReference type="GO" id="GO:0005874">
    <property type="term" value="C:microtubule"/>
    <property type="evidence" value="ECO:0007669"/>
    <property type="project" value="TreeGrafter"/>
</dbReference>